<evidence type="ECO:0000256" key="4">
    <source>
        <dbReference type="SAM" id="Coils"/>
    </source>
</evidence>
<comment type="caution">
    <text evidence="5">The sequence shown here is derived from an EMBL/GenBank/DDBJ whole genome shotgun (WGS) entry which is preliminary data.</text>
</comment>
<dbReference type="PANTHER" id="PTHR32114:SF2">
    <property type="entry name" value="ABC TRANSPORTER ABCH.3"/>
    <property type="match status" value="1"/>
</dbReference>
<protein>
    <recommendedName>
        <fullName evidence="3">Nuclease SbcCD subunit C</fullName>
    </recommendedName>
</protein>
<dbReference type="EMBL" id="MSDU01000038">
    <property type="protein sequence ID" value="OLN21611.1"/>
    <property type="molecule type" value="Genomic_DNA"/>
</dbReference>
<evidence type="ECO:0000256" key="3">
    <source>
        <dbReference type="ARBA" id="ARBA00013368"/>
    </source>
</evidence>
<proteinExistence type="inferred from homology"/>
<evidence type="ECO:0000313" key="6">
    <source>
        <dbReference type="Proteomes" id="UP000185568"/>
    </source>
</evidence>
<dbReference type="RefSeq" id="WP_075399356.1">
    <property type="nucleotide sequence ID" value="NZ_MSDU01000038.1"/>
</dbReference>
<gene>
    <name evidence="5" type="ORF">BTO30_14105</name>
</gene>
<reference evidence="5 6" key="1">
    <citation type="submission" date="2016-12" db="EMBL/GenBank/DDBJ databases">
        <title>Domibacillus antri genome sequencing.</title>
        <authorList>
            <person name="Verma A."/>
            <person name="Krishnamurthi S."/>
        </authorList>
    </citation>
    <scope>NUCLEOTIDE SEQUENCE [LARGE SCALE GENOMIC DNA]</scope>
    <source>
        <strain evidence="5 6">XD80</strain>
    </source>
</reference>
<feature type="coiled-coil region" evidence="4">
    <location>
        <begin position="368"/>
        <end position="402"/>
    </location>
</feature>
<dbReference type="AlphaFoldDB" id="A0A1Q8Q2T5"/>
<dbReference type="InterPro" id="IPR022205">
    <property type="entry name" value="DUF3732"/>
</dbReference>
<name>A0A1Q8Q2T5_9BACI</name>
<dbReference type="STRING" id="1714264.BTO30_14105"/>
<dbReference type="Gene3D" id="3.40.50.300">
    <property type="entry name" value="P-loop containing nucleotide triphosphate hydrolases"/>
    <property type="match status" value="2"/>
</dbReference>
<organism evidence="5 6">
    <name type="scientific">Domibacillus antri</name>
    <dbReference type="NCBI Taxonomy" id="1714264"/>
    <lineage>
        <taxon>Bacteria</taxon>
        <taxon>Bacillati</taxon>
        <taxon>Bacillota</taxon>
        <taxon>Bacilli</taxon>
        <taxon>Bacillales</taxon>
        <taxon>Bacillaceae</taxon>
        <taxon>Domibacillus</taxon>
    </lineage>
</organism>
<dbReference type="InterPro" id="IPR027417">
    <property type="entry name" value="P-loop_NTPase"/>
</dbReference>
<feature type="coiled-coil region" evidence="4">
    <location>
        <begin position="436"/>
        <end position="477"/>
    </location>
</feature>
<dbReference type="SUPFAM" id="SSF52540">
    <property type="entry name" value="P-loop containing nucleoside triphosphate hydrolases"/>
    <property type="match status" value="2"/>
</dbReference>
<feature type="coiled-coil region" evidence="4">
    <location>
        <begin position="196"/>
        <end position="223"/>
    </location>
</feature>
<comment type="subunit">
    <text evidence="2">Heterodimer of SbcC and SbcD.</text>
</comment>
<dbReference type="Proteomes" id="UP000185568">
    <property type="component" value="Unassembled WGS sequence"/>
</dbReference>
<evidence type="ECO:0000313" key="5">
    <source>
        <dbReference type="EMBL" id="OLN21611.1"/>
    </source>
</evidence>
<keyword evidence="4" id="KW-0175">Coiled coil</keyword>
<sequence length="659" mass="75689">MQIIEIVLYSKKGQKRTLKFEVGRTNIITGGSGTGKSALIDIIEYCLGRDTCMVPEGIIRETVSWYGLRIKYSQGEMFIARENPDLGRASTNSAYIEEGELVQSPLHAPEANTTNEALVDTLSRKIGISPNLHTPLQGQTRPPLEANIKHALFYCLQQQDEIASKRTLFHRQSEEFIGFAQKDTLPYFLGAVQEDRLAIEQNLTRSKRELKKAERALKEVQLIRGEGVTQAVSLLAEANEVGLTNLQTYPSELEAQIAILEKTINWIPGEVNFPEVDKLTQLQLKLQDLKDNFNNKSEEIRAAKTFTSEAEGYAKEIQQQEFRLESINLFNNIQTDVELCPLCSNKLDTPIPSISAINNSLSRVKKNLEATIRERPRLREYIEKKEEEKQKILDEINQINKIIDGIYNEGQAARELRDLNVRRSRVIGRISLWLESVNLNEDYSDLEQAVEELKEKVSNLESQLDNEEKELRIQSILNRIGFQMTEWANNFDIEHSGNPVRLDISKLTVVIDKVDRAIPLYRIGSGENWVAYHLIAHLALHKYFTKQNRPVPRFLFLDQPTQVYYPREKDEKLLGSIEFLKDEDREAVKKMFDLIFEVVKELEPNFQVIITDHADLKDESFQEHVTERWRDGKALIPDSWIEGTEDIKTKNAKKSGEKH</sequence>
<dbReference type="Pfam" id="PF12532">
    <property type="entry name" value="DUF3732"/>
    <property type="match status" value="1"/>
</dbReference>
<dbReference type="OrthoDB" id="103556at2"/>
<evidence type="ECO:0000256" key="2">
    <source>
        <dbReference type="ARBA" id="ARBA00011322"/>
    </source>
</evidence>
<keyword evidence="6" id="KW-1185">Reference proteome</keyword>
<dbReference type="PANTHER" id="PTHR32114">
    <property type="entry name" value="ABC TRANSPORTER ABCH.3"/>
    <property type="match status" value="1"/>
</dbReference>
<comment type="similarity">
    <text evidence="1">Belongs to the SMC family. SbcC subfamily.</text>
</comment>
<accession>A0A1Q8Q2T5</accession>
<evidence type="ECO:0000256" key="1">
    <source>
        <dbReference type="ARBA" id="ARBA00006930"/>
    </source>
</evidence>